<protein>
    <recommendedName>
        <fullName evidence="3 6">Fumarylacetoacetase</fullName>
        <ecNumber evidence="6">3.7.1.2</ecNumber>
    </recommendedName>
    <alternativeName>
        <fullName evidence="6">Fumarylacetoacetate hydrolase</fullName>
    </alternativeName>
</protein>
<comment type="pathway">
    <text evidence="6">Amino-acid degradation; L-phenylalanine degradation; acetoacetate and fumarate from L-phenylalanine: step 6/6.</text>
</comment>
<accession>A0A0L7LPI4</accession>
<comment type="caution">
    <text evidence="8">The sequence shown here is derived from an EMBL/GenBank/DDBJ whole genome shotgun (WGS) entry which is preliminary data.</text>
</comment>
<dbReference type="SUPFAM" id="SSF56529">
    <property type="entry name" value="FAH"/>
    <property type="match status" value="1"/>
</dbReference>
<keyword evidence="6" id="KW-0378">Hydrolase</keyword>
<organism evidence="8 9">
    <name type="scientific">Operophtera brumata</name>
    <name type="common">Winter moth</name>
    <name type="synonym">Phalaena brumata</name>
    <dbReference type="NCBI Taxonomy" id="104452"/>
    <lineage>
        <taxon>Eukaryota</taxon>
        <taxon>Metazoa</taxon>
        <taxon>Ecdysozoa</taxon>
        <taxon>Arthropoda</taxon>
        <taxon>Hexapoda</taxon>
        <taxon>Insecta</taxon>
        <taxon>Pterygota</taxon>
        <taxon>Neoptera</taxon>
        <taxon>Endopterygota</taxon>
        <taxon>Lepidoptera</taxon>
        <taxon>Glossata</taxon>
        <taxon>Ditrysia</taxon>
        <taxon>Geometroidea</taxon>
        <taxon>Geometridae</taxon>
        <taxon>Larentiinae</taxon>
        <taxon>Operophtera</taxon>
    </lineage>
</organism>
<dbReference type="Pfam" id="PF01557">
    <property type="entry name" value="FAA_hydrolase"/>
    <property type="match status" value="1"/>
</dbReference>
<feature type="domain" description="Fumarylacetoacetase-like C-terminal" evidence="7">
    <location>
        <begin position="1"/>
        <end position="184"/>
    </location>
</feature>
<sequence length="193" mass="21348">MDFELEMAAFVGGPPTSLGERVTAQDAGDRIFGFKWEYVPLGPFTAKNLGTSISAWVVTVEALRPYLADNYPQAPPPFPYLHHDDTFNFDIKLEFMYWTVKQQLAQQTVTGCNLNPGDLLGSGTISGELPDSYGSLLELSWKGTRPLRLLSGEERRFLQDGDTVTLRGFCLNENGNRIGFGKCEGKLLPAIPL</sequence>
<keyword evidence="6" id="KW-0585">Phenylalanine catabolism</keyword>
<feature type="binding site" evidence="5">
    <location>
        <position position="6"/>
    </location>
    <ligand>
        <name>Ca(2+)</name>
        <dbReference type="ChEBI" id="CHEBI:29108"/>
    </ligand>
</feature>
<feature type="binding site" evidence="4">
    <location>
        <position position="38"/>
    </location>
    <ligand>
        <name>substrate</name>
    </ligand>
</feature>
<evidence type="ECO:0000256" key="4">
    <source>
        <dbReference type="PIRSR" id="PIRSR605959-2"/>
    </source>
</evidence>
<dbReference type="GO" id="GO:0006559">
    <property type="term" value="P:L-phenylalanine catabolic process"/>
    <property type="evidence" value="ECO:0007669"/>
    <property type="project" value="UniProtKB-UniRule"/>
</dbReference>
<feature type="binding site" evidence="5">
    <location>
        <position position="4"/>
    </location>
    <ligand>
        <name>Ca(2+)</name>
        <dbReference type="ChEBI" id="CHEBI:29108"/>
    </ligand>
</feature>
<comment type="catalytic activity">
    <reaction evidence="1 6">
        <text>4-fumarylacetoacetate + H2O = acetoacetate + fumarate + H(+)</text>
        <dbReference type="Rhea" id="RHEA:10244"/>
        <dbReference type="ChEBI" id="CHEBI:13705"/>
        <dbReference type="ChEBI" id="CHEBI:15377"/>
        <dbReference type="ChEBI" id="CHEBI:15378"/>
        <dbReference type="ChEBI" id="CHEBI:18034"/>
        <dbReference type="ChEBI" id="CHEBI:29806"/>
        <dbReference type="EC" id="3.7.1.2"/>
    </reaction>
</comment>
<keyword evidence="5 6" id="KW-0460">Magnesium</keyword>
<proteinExistence type="inferred from homology"/>
<dbReference type="GO" id="GO:1902000">
    <property type="term" value="P:homogentisate catabolic process"/>
    <property type="evidence" value="ECO:0007669"/>
    <property type="project" value="TreeGrafter"/>
</dbReference>
<dbReference type="UniPathway" id="UPA00139">
    <property type="reaction ID" value="UER00341"/>
</dbReference>
<evidence type="ECO:0000256" key="5">
    <source>
        <dbReference type="PIRSR" id="PIRSR605959-3"/>
    </source>
</evidence>
<dbReference type="InterPro" id="IPR036663">
    <property type="entry name" value="Fumarylacetoacetase_C_sf"/>
</dbReference>
<reference evidence="8 9" key="1">
    <citation type="journal article" date="2015" name="Genome Biol. Evol.">
        <title>The genome of winter moth (Operophtera brumata) provides a genomic perspective on sexual dimorphism and phenology.</title>
        <authorList>
            <person name="Derks M.F."/>
            <person name="Smit S."/>
            <person name="Salis L."/>
            <person name="Schijlen E."/>
            <person name="Bossers A."/>
            <person name="Mateman C."/>
            <person name="Pijl A.S."/>
            <person name="de Ridder D."/>
            <person name="Groenen M.A."/>
            <person name="Visser M.E."/>
            <person name="Megens H.J."/>
        </authorList>
    </citation>
    <scope>NUCLEOTIDE SEQUENCE [LARGE SCALE GENOMIC DNA]</scope>
    <source>
        <strain evidence="8">WM2013NL</strain>
        <tissue evidence="8">Head and thorax</tissue>
    </source>
</reference>
<evidence type="ECO:0000256" key="3">
    <source>
        <dbReference type="ARBA" id="ARBA00014741"/>
    </source>
</evidence>
<dbReference type="InterPro" id="IPR005959">
    <property type="entry name" value="Fumarylacetoacetase"/>
</dbReference>
<evidence type="ECO:0000256" key="2">
    <source>
        <dbReference type="ARBA" id="ARBA00010211"/>
    </source>
</evidence>
<evidence type="ECO:0000313" key="8">
    <source>
        <dbReference type="EMBL" id="KOB77342.1"/>
    </source>
</evidence>
<dbReference type="STRING" id="104452.A0A0L7LPI4"/>
<gene>
    <name evidence="8" type="ORF">OBRU01_04543</name>
</gene>
<dbReference type="AlphaFoldDB" id="A0A0L7LPI4"/>
<dbReference type="Proteomes" id="UP000037510">
    <property type="component" value="Unassembled WGS sequence"/>
</dbReference>
<feature type="binding site" evidence="5">
    <location>
        <position position="47"/>
    </location>
    <ligand>
        <name>Mg(2+)</name>
        <dbReference type="ChEBI" id="CHEBI:18420"/>
    </ligand>
</feature>
<dbReference type="InterPro" id="IPR011234">
    <property type="entry name" value="Fumarylacetoacetase-like_C"/>
</dbReference>
<evidence type="ECO:0000313" key="9">
    <source>
        <dbReference type="Proteomes" id="UP000037510"/>
    </source>
</evidence>
<dbReference type="PANTHER" id="PTHR43069">
    <property type="entry name" value="FUMARYLACETOACETASE"/>
    <property type="match status" value="1"/>
</dbReference>
<evidence type="ECO:0000259" key="7">
    <source>
        <dbReference type="Pfam" id="PF01557"/>
    </source>
</evidence>
<keyword evidence="9" id="KW-1185">Reference proteome</keyword>
<dbReference type="PANTHER" id="PTHR43069:SF2">
    <property type="entry name" value="FUMARYLACETOACETASE"/>
    <property type="match status" value="1"/>
</dbReference>
<dbReference type="GO" id="GO:0046872">
    <property type="term" value="F:metal ion binding"/>
    <property type="evidence" value="ECO:0007669"/>
    <property type="project" value="UniProtKB-UniRule"/>
</dbReference>
<evidence type="ECO:0000256" key="6">
    <source>
        <dbReference type="RuleBase" id="RU366008"/>
    </source>
</evidence>
<dbReference type="GO" id="GO:0006572">
    <property type="term" value="P:L-tyrosine catabolic process"/>
    <property type="evidence" value="ECO:0007669"/>
    <property type="project" value="UniProtKB-UniRule"/>
</dbReference>
<keyword evidence="6" id="KW-0828">Tyrosine catabolism</keyword>
<feature type="binding site" evidence="5">
    <location>
        <position position="51"/>
    </location>
    <ligand>
        <name>Mg(2+)</name>
        <dbReference type="ChEBI" id="CHEBI:18420"/>
    </ligand>
</feature>
<dbReference type="EC" id="3.7.1.2" evidence="6"/>
<keyword evidence="5 6" id="KW-0479">Metal-binding</keyword>
<comment type="similarity">
    <text evidence="2 6">Belongs to the FAH family.</text>
</comment>
<dbReference type="Gene3D" id="3.90.850.10">
    <property type="entry name" value="Fumarylacetoacetase-like, C-terminal domain"/>
    <property type="match status" value="1"/>
</dbReference>
<feature type="binding site" evidence="4">
    <location>
        <position position="124"/>
    </location>
    <ligand>
        <name>substrate</name>
    </ligand>
</feature>
<comment type="cofactor">
    <cofactor evidence="6">
        <name>Mg(2+)</name>
        <dbReference type="ChEBI" id="CHEBI:18420"/>
    </cofactor>
    <cofactor evidence="6">
        <name>Ca(2+)</name>
        <dbReference type="ChEBI" id="CHEBI:29108"/>
    </cofactor>
</comment>
<dbReference type="GO" id="GO:0004334">
    <property type="term" value="F:fumarylacetoacetase activity"/>
    <property type="evidence" value="ECO:0007669"/>
    <property type="project" value="UniProtKB-UniRule"/>
</dbReference>
<keyword evidence="5 6" id="KW-0106">Calcium</keyword>
<evidence type="ECO:0000256" key="1">
    <source>
        <dbReference type="ARBA" id="ARBA00000353"/>
    </source>
</evidence>
<dbReference type="EMBL" id="JTDY01000406">
    <property type="protein sequence ID" value="KOB77342.1"/>
    <property type="molecule type" value="Genomic_DNA"/>
</dbReference>
<name>A0A0L7LPI4_OPEBR</name>